<feature type="compositionally biased region" description="Acidic residues" evidence="4">
    <location>
        <begin position="636"/>
        <end position="647"/>
    </location>
</feature>
<organism evidence="6 7">
    <name type="scientific">Aspergillus keveii</name>
    <dbReference type="NCBI Taxonomy" id="714993"/>
    <lineage>
        <taxon>Eukaryota</taxon>
        <taxon>Fungi</taxon>
        <taxon>Dikarya</taxon>
        <taxon>Ascomycota</taxon>
        <taxon>Pezizomycotina</taxon>
        <taxon>Eurotiomycetes</taxon>
        <taxon>Eurotiomycetidae</taxon>
        <taxon>Eurotiales</taxon>
        <taxon>Aspergillaceae</taxon>
        <taxon>Aspergillus</taxon>
        <taxon>Aspergillus subgen. Nidulantes</taxon>
    </lineage>
</organism>
<feature type="compositionally biased region" description="Acidic residues" evidence="4">
    <location>
        <begin position="1308"/>
        <end position="1338"/>
    </location>
</feature>
<dbReference type="InterPro" id="IPR036770">
    <property type="entry name" value="Ankyrin_rpt-contain_sf"/>
</dbReference>
<proteinExistence type="predicted"/>
<dbReference type="PANTHER" id="PTHR23206:SF7">
    <property type="entry name" value="PROTEIN KINASE DOMAIN-CONTAINING PROTEIN"/>
    <property type="match status" value="1"/>
</dbReference>
<name>A0ABR4FNV0_9EURO</name>
<feature type="repeat" description="ANK" evidence="3">
    <location>
        <begin position="976"/>
        <end position="1008"/>
    </location>
</feature>
<feature type="repeat" description="ANK" evidence="3">
    <location>
        <begin position="760"/>
        <end position="792"/>
    </location>
</feature>
<evidence type="ECO:0000313" key="6">
    <source>
        <dbReference type="EMBL" id="KAL2784708.1"/>
    </source>
</evidence>
<dbReference type="SUPFAM" id="SSF53167">
    <property type="entry name" value="Purine and uridine phosphorylases"/>
    <property type="match status" value="1"/>
</dbReference>
<gene>
    <name evidence="6" type="ORF">BJX66DRAFT_343796</name>
</gene>
<dbReference type="InterPro" id="IPR027417">
    <property type="entry name" value="P-loop_NTPase"/>
</dbReference>
<comment type="caution">
    <text evidence="6">The sequence shown here is derived from an EMBL/GenBank/DDBJ whole genome shotgun (WGS) entry which is preliminary data.</text>
</comment>
<dbReference type="SMART" id="SM00248">
    <property type="entry name" value="ANK"/>
    <property type="match status" value="9"/>
</dbReference>
<feature type="compositionally biased region" description="Acidic residues" evidence="4">
    <location>
        <begin position="1277"/>
        <end position="1289"/>
    </location>
</feature>
<dbReference type="Pfam" id="PF24883">
    <property type="entry name" value="NPHP3_N"/>
    <property type="match status" value="1"/>
</dbReference>
<feature type="region of interest" description="Disordered" evidence="4">
    <location>
        <begin position="694"/>
        <end position="714"/>
    </location>
</feature>
<evidence type="ECO:0000256" key="4">
    <source>
        <dbReference type="SAM" id="MobiDB-lite"/>
    </source>
</evidence>
<keyword evidence="7" id="KW-1185">Reference proteome</keyword>
<evidence type="ECO:0000259" key="5">
    <source>
        <dbReference type="Pfam" id="PF24883"/>
    </source>
</evidence>
<dbReference type="PANTHER" id="PTHR23206">
    <property type="entry name" value="MASK PROTEIN"/>
    <property type="match status" value="1"/>
</dbReference>
<feature type="domain" description="Nephrocystin 3-like N-terminal" evidence="5">
    <location>
        <begin position="221"/>
        <end position="387"/>
    </location>
</feature>
<dbReference type="PROSITE" id="PS50297">
    <property type="entry name" value="ANK_REP_REGION"/>
    <property type="match status" value="8"/>
</dbReference>
<feature type="region of interest" description="Disordered" evidence="4">
    <location>
        <begin position="1271"/>
        <end position="1347"/>
    </location>
</feature>
<feature type="region of interest" description="Disordered" evidence="4">
    <location>
        <begin position="604"/>
        <end position="647"/>
    </location>
</feature>
<dbReference type="PROSITE" id="PS50088">
    <property type="entry name" value="ANK_REPEAT"/>
    <property type="match status" value="8"/>
</dbReference>
<dbReference type="InterPro" id="IPR056884">
    <property type="entry name" value="NPHP3-like_N"/>
</dbReference>
<feature type="compositionally biased region" description="Basic and acidic residues" evidence="4">
    <location>
        <begin position="605"/>
        <end position="626"/>
    </location>
</feature>
<dbReference type="Gene3D" id="3.40.50.300">
    <property type="entry name" value="P-loop containing nucleotide triphosphate hydrolases"/>
    <property type="match status" value="1"/>
</dbReference>
<evidence type="ECO:0000256" key="2">
    <source>
        <dbReference type="ARBA" id="ARBA00023043"/>
    </source>
</evidence>
<protein>
    <recommendedName>
        <fullName evidence="5">Nephrocystin 3-like N-terminal domain-containing protein</fullName>
    </recommendedName>
</protein>
<sequence length="1439" mass="161136">MRFMESAIPRFLEEMRQKYPRMARPRQGPGYVYQGTENDRLFRADYHHARGNDCKKCDAEKQIQREERYTHDPYIFYGTIASGNKVIKDPRERDLLRRSECLCVETEAAGLMNDFPCLVIRGICDYCDSHKNDKWQKYAAATAAAYAKELLNMMDVADVRTTPEARMIMAELRDLKSATNEIASDLKELNQCHQRKALYKWLTPLTSSARHGDYQKARADDTGLWLLQHGAFQDWSSGLVTEATSVLCCFGDPGVEETVLTLSSIVIDQLSRRIATAPHSGLAYMYCDYRDPEHRKAENIIGVIIKQLLERLAEIPESIMQIYKRCKQDSQAMTLQDARTICSAAFGQFSTVYICLDALDELAQEPLRDLMRCLQEVPPLSLYVTSRTHAQDVVGEYLGRKQTILVEAQEEDIRRFIIREIGGPNDVAPNAMDEKLKADIVASVVSSARGMFLLPVLQVRAILHAVTKRDREEWLISLPKDLGEAFTELAKKVITCVHLGLQIFTVKMLKVILAIREGDTEFDPRGEPDIEPLLACCHGLIVVGDTSSTVRLVHYSLQEFFIRQEELFGRTRDQWHSSLAATCLTFLFFPSSDEDETEQFFEFSDAGKDDDKAHDDREQAQGKSDCDLQSNGDKSDDGDSDSEDYEMYDYAGNTSSISDNTHDYSAYLGVVGYRIRTVFRYAAIGATTFGRVANSQTPRSSLRRDTSKPAGTRGNPVPGIYYVPEFTDNLPFQVLGYFGLTKVGAEYWDKGWNLNDYHEVGDTGLAIAARMGNEELVAQLIRKGAQLNLLNSLLQAPIHHAASNGHEKVVRLLVEAGASVDDEAADDTPLRLAANVGHVGIVKSLLASGAAIDQIRDGDTSVQTALGCAVSRGNIELTKILLEAGADLEKGLYSPPYVAAGKGNEELVRLLLSHGADPNRGSGHCKDETPFLAASCNGHERIIEILAQAGARVGTEVWSEMLYVAAHIDCATGPEHNDTALHAAAWRNHAEMVTLLLKHGASPDPIDDKGDTPLLRALRWRKMKAARVLIKNGANIERVNEYGLTPLISAALSGKVHAVELLIEEGAVVDLAAEFSRDHDEEDRDYRNYSEKDSRAIRDLARIIDSSTTWAGDVRHERRELITLLLHCRFFLNHSLATACCYRLKIFPELVRQSGTFPRGPAEIGRLRTAILQSRVIREDPETEWQWPSTVRLLLGLADAMEETQLVGSFTLGVCHELLNHKSHDSSSLEDVCEILDILSLLLGAKDILDRLWIVAKRDILYSESAGSGTGLWVVGEGDEDQTEPETADDNYPPDQPTTSDSASGEYGPDDYTSDEDESDDFELDDGGLDENATDEGVSEDKDPSENSLRWRGWNMERLPTYLEAYGSLLKIVRHQFRLHAQDSKKDSRKKWKLGRTNKLAANAAALIRFHTEYYDRLSTQTHELYSLWDDKLSWDHWR</sequence>
<feature type="repeat" description="ANK" evidence="3">
    <location>
        <begin position="891"/>
        <end position="923"/>
    </location>
</feature>
<dbReference type="Gene3D" id="3.40.50.1580">
    <property type="entry name" value="Nucleoside phosphorylase domain"/>
    <property type="match status" value="1"/>
</dbReference>
<dbReference type="InterPro" id="IPR035994">
    <property type="entry name" value="Nucleoside_phosphorylase_sf"/>
</dbReference>
<feature type="repeat" description="ANK" evidence="3">
    <location>
        <begin position="793"/>
        <end position="825"/>
    </location>
</feature>
<evidence type="ECO:0000313" key="7">
    <source>
        <dbReference type="Proteomes" id="UP001610563"/>
    </source>
</evidence>
<dbReference type="InterPro" id="IPR002110">
    <property type="entry name" value="Ankyrin_rpt"/>
</dbReference>
<feature type="repeat" description="ANK" evidence="3">
    <location>
        <begin position="861"/>
        <end position="889"/>
    </location>
</feature>
<reference evidence="6 7" key="1">
    <citation type="submission" date="2024-07" db="EMBL/GenBank/DDBJ databases">
        <title>Section-level genome sequencing and comparative genomics of Aspergillus sections Usti and Cavernicolus.</title>
        <authorList>
            <consortium name="Lawrence Berkeley National Laboratory"/>
            <person name="Nybo J.L."/>
            <person name="Vesth T.C."/>
            <person name="Theobald S."/>
            <person name="Frisvad J.C."/>
            <person name="Larsen T.O."/>
            <person name="Kjaerboelling I."/>
            <person name="Rothschild-Mancinelli K."/>
            <person name="Lyhne E.K."/>
            <person name="Kogle M.E."/>
            <person name="Barry K."/>
            <person name="Clum A."/>
            <person name="Na H."/>
            <person name="Ledsgaard L."/>
            <person name="Lin J."/>
            <person name="Lipzen A."/>
            <person name="Kuo A."/>
            <person name="Riley R."/>
            <person name="Mondo S."/>
            <person name="Labutti K."/>
            <person name="Haridas S."/>
            <person name="Pangalinan J."/>
            <person name="Salamov A.A."/>
            <person name="Simmons B.A."/>
            <person name="Magnuson J.K."/>
            <person name="Chen J."/>
            <person name="Drula E."/>
            <person name="Henrissat B."/>
            <person name="Wiebenga A."/>
            <person name="Lubbers R.J."/>
            <person name="Gomes A.C."/>
            <person name="Makela M.R."/>
            <person name="Stajich J."/>
            <person name="Grigoriev I.V."/>
            <person name="Mortensen U.H."/>
            <person name="De Vries R.P."/>
            <person name="Baker S.E."/>
            <person name="Andersen M.R."/>
        </authorList>
    </citation>
    <scope>NUCLEOTIDE SEQUENCE [LARGE SCALE GENOMIC DNA]</scope>
    <source>
        <strain evidence="6 7">CBS 209.92</strain>
    </source>
</reference>
<dbReference type="SUPFAM" id="SSF48403">
    <property type="entry name" value="Ankyrin repeat"/>
    <property type="match status" value="1"/>
</dbReference>
<feature type="repeat" description="ANK" evidence="3">
    <location>
        <begin position="1009"/>
        <end position="1041"/>
    </location>
</feature>
<feature type="repeat" description="ANK" evidence="3">
    <location>
        <begin position="825"/>
        <end position="857"/>
    </location>
</feature>
<evidence type="ECO:0000256" key="1">
    <source>
        <dbReference type="ARBA" id="ARBA00022737"/>
    </source>
</evidence>
<dbReference type="Proteomes" id="UP001610563">
    <property type="component" value="Unassembled WGS sequence"/>
</dbReference>
<dbReference type="Pfam" id="PF12796">
    <property type="entry name" value="Ank_2"/>
    <property type="match status" value="4"/>
</dbReference>
<keyword evidence="1" id="KW-0677">Repeat</keyword>
<keyword evidence="2 3" id="KW-0040">ANK repeat</keyword>
<dbReference type="EMBL" id="JBFTWV010000170">
    <property type="protein sequence ID" value="KAL2784708.1"/>
    <property type="molecule type" value="Genomic_DNA"/>
</dbReference>
<evidence type="ECO:0000256" key="3">
    <source>
        <dbReference type="PROSITE-ProRule" id="PRU00023"/>
    </source>
</evidence>
<accession>A0ABR4FNV0</accession>
<feature type="repeat" description="ANK" evidence="3">
    <location>
        <begin position="1042"/>
        <end position="1074"/>
    </location>
</feature>
<dbReference type="Gene3D" id="1.25.40.20">
    <property type="entry name" value="Ankyrin repeat-containing domain"/>
    <property type="match status" value="3"/>
</dbReference>
<dbReference type="InterPro" id="IPR051631">
    <property type="entry name" value="Ankyrin-KH/SAM_domain"/>
</dbReference>